<keyword evidence="7" id="KW-1185">Reference proteome</keyword>
<dbReference type="Gene3D" id="3.30.420.210">
    <property type="entry name" value="SEP domain"/>
    <property type="match status" value="1"/>
</dbReference>
<dbReference type="PROSITE" id="PS50033">
    <property type="entry name" value="UBX"/>
    <property type="match status" value="1"/>
</dbReference>
<dbReference type="PANTHER" id="PTHR23333">
    <property type="entry name" value="UBX DOMAIN CONTAINING PROTEIN"/>
    <property type="match status" value="1"/>
</dbReference>
<dbReference type="GO" id="GO:0043161">
    <property type="term" value="P:proteasome-mediated ubiquitin-dependent protein catabolic process"/>
    <property type="evidence" value="ECO:0007669"/>
    <property type="project" value="TreeGrafter"/>
</dbReference>
<dbReference type="EMBL" id="QEAN01000186">
    <property type="protein sequence ID" value="TPX43867.1"/>
    <property type="molecule type" value="Genomic_DNA"/>
</dbReference>
<dbReference type="GO" id="GO:0000045">
    <property type="term" value="P:autophagosome assembly"/>
    <property type="evidence" value="ECO:0007669"/>
    <property type="project" value="TreeGrafter"/>
</dbReference>
<dbReference type="FunFam" id="3.30.420.210:FF:000002">
    <property type="entry name" value="UBX domain-containing protein 1"/>
    <property type="match status" value="1"/>
</dbReference>
<dbReference type="EMBL" id="QEAM01000248">
    <property type="protein sequence ID" value="TPX42883.1"/>
    <property type="molecule type" value="Genomic_DNA"/>
</dbReference>
<dbReference type="SMART" id="SM00553">
    <property type="entry name" value="SEP"/>
    <property type="match status" value="1"/>
</dbReference>
<dbReference type="GO" id="GO:0005634">
    <property type="term" value="C:nucleus"/>
    <property type="evidence" value="ECO:0007669"/>
    <property type="project" value="TreeGrafter"/>
</dbReference>
<dbReference type="InterPro" id="IPR036241">
    <property type="entry name" value="NSFL1C_SEP_dom_sf"/>
</dbReference>
<organism evidence="5 8">
    <name type="scientific">Synchytrium endobioticum</name>
    <dbReference type="NCBI Taxonomy" id="286115"/>
    <lineage>
        <taxon>Eukaryota</taxon>
        <taxon>Fungi</taxon>
        <taxon>Fungi incertae sedis</taxon>
        <taxon>Chytridiomycota</taxon>
        <taxon>Chytridiomycota incertae sedis</taxon>
        <taxon>Chytridiomycetes</taxon>
        <taxon>Synchytriales</taxon>
        <taxon>Synchytriaceae</taxon>
        <taxon>Synchytrium</taxon>
    </lineage>
</organism>
<comment type="caution">
    <text evidence="5">The sequence shown here is derived from an EMBL/GenBank/DDBJ whole genome shotgun (WGS) entry which is preliminary data.</text>
</comment>
<dbReference type="GO" id="GO:0061025">
    <property type="term" value="P:membrane fusion"/>
    <property type="evidence" value="ECO:0007669"/>
    <property type="project" value="TreeGrafter"/>
</dbReference>
<protein>
    <recommendedName>
        <fullName evidence="9">UBX domain-containing protein 1</fullName>
    </recommendedName>
</protein>
<evidence type="ECO:0000313" key="7">
    <source>
        <dbReference type="Proteomes" id="UP000317494"/>
    </source>
</evidence>
<evidence type="ECO:0000313" key="8">
    <source>
        <dbReference type="Proteomes" id="UP000320475"/>
    </source>
</evidence>
<dbReference type="GO" id="GO:0031468">
    <property type="term" value="P:nuclear membrane reassembly"/>
    <property type="evidence" value="ECO:0007669"/>
    <property type="project" value="TreeGrafter"/>
</dbReference>
<dbReference type="Gene3D" id="1.10.8.10">
    <property type="entry name" value="DNA helicase RuvA subunit, C-terminal domain"/>
    <property type="match status" value="1"/>
</dbReference>
<feature type="domain" description="UBX" evidence="3">
    <location>
        <begin position="342"/>
        <end position="419"/>
    </location>
</feature>
<dbReference type="VEuPathDB" id="FungiDB:SeMB42_g04548"/>
<dbReference type="SUPFAM" id="SSF102848">
    <property type="entry name" value="NSFL1 (p97 ATPase) cofactor p47, SEP domain"/>
    <property type="match status" value="1"/>
</dbReference>
<dbReference type="AlphaFoldDB" id="A0A507CUP1"/>
<dbReference type="CDD" id="cd01770">
    <property type="entry name" value="UBX_UBXN2"/>
    <property type="match status" value="1"/>
</dbReference>
<accession>A0A507CUP1</accession>
<dbReference type="SUPFAM" id="SSF54236">
    <property type="entry name" value="Ubiquitin-like"/>
    <property type="match status" value="1"/>
</dbReference>
<reference evidence="7 8" key="1">
    <citation type="journal article" date="2019" name="Sci. Rep.">
        <title>Comparative genomics of chytrid fungi reveal insights into the obligate biotrophic and pathogenic lifestyle of Synchytrium endobioticum.</title>
        <authorList>
            <person name="van de Vossenberg B.T.L.H."/>
            <person name="Warris S."/>
            <person name="Nguyen H.D.T."/>
            <person name="van Gent-Pelzer M.P.E."/>
            <person name="Joly D.L."/>
            <person name="van de Geest H.C."/>
            <person name="Bonants P.J.M."/>
            <person name="Smith D.S."/>
            <person name="Levesque C.A."/>
            <person name="van der Lee T.A.J."/>
        </authorList>
    </citation>
    <scope>NUCLEOTIDE SEQUENCE [LARGE SCALE GENOMIC DNA]</scope>
    <source>
        <strain evidence="5 8">LEV6574</strain>
        <strain evidence="6 7">MB42</strain>
    </source>
</reference>
<evidence type="ECO:0008006" key="9">
    <source>
        <dbReference type="Google" id="ProtNLM"/>
    </source>
</evidence>
<dbReference type="InterPro" id="IPR012989">
    <property type="entry name" value="SEP_domain"/>
</dbReference>
<dbReference type="STRING" id="286115.A0A507CUP1"/>
<evidence type="ECO:0000256" key="2">
    <source>
        <dbReference type="SAM" id="MobiDB-lite"/>
    </source>
</evidence>
<dbReference type="GO" id="GO:0007030">
    <property type="term" value="P:Golgi organization"/>
    <property type="evidence" value="ECO:0007669"/>
    <property type="project" value="TreeGrafter"/>
</dbReference>
<evidence type="ECO:0000259" key="3">
    <source>
        <dbReference type="PROSITE" id="PS50033"/>
    </source>
</evidence>
<gene>
    <name evidence="5" type="ORF">SeLEV6574_g05348</name>
    <name evidence="6" type="ORF">SeMB42_g04548</name>
</gene>
<dbReference type="Pfam" id="PF14555">
    <property type="entry name" value="UBA_4"/>
    <property type="match status" value="1"/>
</dbReference>
<dbReference type="SUPFAM" id="SSF46934">
    <property type="entry name" value="UBA-like"/>
    <property type="match status" value="1"/>
</dbReference>
<keyword evidence="1" id="KW-0833">Ubl conjugation pathway</keyword>
<dbReference type="Pfam" id="PF08059">
    <property type="entry name" value="SEP"/>
    <property type="match status" value="1"/>
</dbReference>
<dbReference type="InterPro" id="IPR001012">
    <property type="entry name" value="UBX_dom"/>
</dbReference>
<dbReference type="PROSITE" id="PS51399">
    <property type="entry name" value="SEP"/>
    <property type="match status" value="1"/>
</dbReference>
<sequence length="421" mass="45192">MNPTTEAERRGLVTEFTGITGATGDQAQFYLAANNWNLEGAISSFFDNPPGDNPLRDEEEEEEEIIEEEAIQTLPQTQQQLISSSTPRSRNIMSGGRKIATLGDFNSKDQEHDEEDDQGQDYFAGGEKSGVLLHGGGAKSGGSAADLVKDILTKAAKAGPPPESASSFKDKKPSAFGGFGYRLGSEDESAPSGPSVPMTGYQNQPFIAAPSQPPQDLEPVERQLTFWRNGFSIDDGPLRDYNDPENEEFLRAINNGRAPTHLLNVAYGQPVEVKVAHRIQEDYKPPPRKPASPFGGSGYRLGAPVPGEASSASSTAAIPGSFPVSTTAATTPQLPLQFSVDGNLPATSIQIRLADGTRMVAKFNLTHTVGDIRRFINHSRPGLTGTPYVLMTTFPNKELTDENATIQASGLVNSVIMQKLS</sequence>
<feature type="region of interest" description="Disordered" evidence="2">
    <location>
        <begin position="69"/>
        <end position="129"/>
    </location>
</feature>
<feature type="domain" description="SEP" evidence="4">
    <location>
        <begin position="219"/>
        <end position="284"/>
    </location>
</feature>
<evidence type="ECO:0000256" key="1">
    <source>
        <dbReference type="ARBA" id="ARBA00022786"/>
    </source>
</evidence>
<evidence type="ECO:0000259" key="4">
    <source>
        <dbReference type="PROSITE" id="PS51399"/>
    </source>
</evidence>
<name>A0A507CUP1_9FUNG</name>
<dbReference type="OrthoDB" id="25887at2759"/>
<dbReference type="GO" id="GO:0005829">
    <property type="term" value="C:cytosol"/>
    <property type="evidence" value="ECO:0007669"/>
    <property type="project" value="TreeGrafter"/>
</dbReference>
<dbReference type="FunFam" id="3.10.20.90:FF:000179">
    <property type="entry name" value="Plant UBX domain-containing protein 4"/>
    <property type="match status" value="1"/>
</dbReference>
<dbReference type="GO" id="GO:0043130">
    <property type="term" value="F:ubiquitin binding"/>
    <property type="evidence" value="ECO:0007669"/>
    <property type="project" value="TreeGrafter"/>
</dbReference>
<dbReference type="Gene3D" id="3.10.20.90">
    <property type="entry name" value="Phosphatidylinositol 3-kinase Catalytic Subunit, Chain A, domain 1"/>
    <property type="match status" value="1"/>
</dbReference>
<evidence type="ECO:0000313" key="5">
    <source>
        <dbReference type="EMBL" id="TPX42883.1"/>
    </source>
</evidence>
<dbReference type="Pfam" id="PF00789">
    <property type="entry name" value="UBX"/>
    <property type="match status" value="1"/>
</dbReference>
<dbReference type="Proteomes" id="UP000320475">
    <property type="component" value="Unassembled WGS sequence"/>
</dbReference>
<dbReference type="InterPro" id="IPR029071">
    <property type="entry name" value="Ubiquitin-like_domsf"/>
</dbReference>
<proteinExistence type="predicted"/>
<dbReference type="SMART" id="SM00166">
    <property type="entry name" value="UBX"/>
    <property type="match status" value="1"/>
</dbReference>
<dbReference type="Proteomes" id="UP000317494">
    <property type="component" value="Unassembled WGS sequence"/>
</dbReference>
<feature type="compositionally biased region" description="Low complexity" evidence="2">
    <location>
        <begin position="71"/>
        <end position="87"/>
    </location>
</feature>
<evidence type="ECO:0000313" key="6">
    <source>
        <dbReference type="EMBL" id="TPX43867.1"/>
    </source>
</evidence>
<dbReference type="PANTHER" id="PTHR23333:SF20">
    <property type="entry name" value="NSFL1 COFACTOR P47"/>
    <property type="match status" value="1"/>
</dbReference>
<dbReference type="InterPro" id="IPR009060">
    <property type="entry name" value="UBA-like_sf"/>
</dbReference>
<dbReference type="CDD" id="cd14348">
    <property type="entry name" value="UBA_p47"/>
    <property type="match status" value="1"/>
</dbReference>